<evidence type="ECO:0000256" key="9">
    <source>
        <dbReference type="ARBA" id="ARBA00023163"/>
    </source>
</evidence>
<sequence length="1563" mass="180074">MSWPQWPNTNVPQSGIAQPVINPAPNVNASAAPTSQYTAEQWAQMQHQNWQQWVQWQQQFQLWQQQYGAEYQKSMNAIAQTGVPTQPPPSFMNVPPPPAETTKPPPPPDEPLAPPTPTATFTLNVPPPVTPANYTTAPPPQLPNANPTFDSKLLPNRNNPPPTTTNNFSQYDVNNQQKFNRNQNYNRGPNVNWQNQNQNRNQPLFNRFSQPPPVLNENENKFEIGMKRPGINVVDNDNSKRNKVETNETKKQETNPPARWGEGQPKNTADWAASPSVPANNNTEELSEPEKKFDKQFHDWEAQFQKWKQQNANHPDKEQYREYEKKWETWRSQLLERREQMKRKRLGLTNTLGQLGDKLQKKPEPESSLNLPFVQQSQVRTESQSDLPNTGIQTEGNKVHDVTNQIIPEVTQNVGSKSLNMEFLRPPPTLNNQPLEFKKANESFGVELPNDNIENSNIDAEGCDFLKSSSSGGIPGLDLVKDSAEVENTKESLPVNENPKPDLEAISRGINSILGDQKFMNMLSLVSQNQNQNRSLTAAVPSTVDSPKFSPTDYQQEEYDDFESEHLKFEQLDAANSNTFEHLSRDSGCQNKLNLDITRENSNRGGASSAMYQKDRMDTNRNFGQLGNNERTSLFNKNMGNFPENDNEFRSNEFDRENVHSKRDFPNFNKGFDSFNRSSSNNGQISSTMFRSANDWNQGSDNRGVGNNYKNTFNSESGNFPKNIDHFNRDLDISNDPFIRRPPNFNRGPEVFNRGSDNFNRAPMPFNRDAGNSGFQNFDRYQKNQNFGTGPNKFNQDCNTFNRNIPNFNERGPFDREKLDNGPGKFNTNMNSFNIGGNFNKGGNLQNKAPLMPRNSDLVQQRSNVSTDDSNRFSNREFNLPRDLQKSGRINEDFTRKPDFNKMHMPMDNFSTNLNNKPQNALNFEGSGRSPNTFSNKSEDFSKCTYSAVGNRNRNVSNIRNDDISTRTREPQTNPTEKDNFNRASKTPPSNTDVTANVTSQADESEGDQGIWKTKTVVDYDHKSLLSDDLDIILEPFYTFDYRNKPLNRIPYPSRPKWLTEMISKYPEFDLATSRNSRPIEYRSYPTKSRFDSYYKYEDRGRKSYDDRNRRPLDDFDRKAYDDRGRKFSDDKDRRSFDNRNRKAHDDKERRSYDDRDRKFYEEKVKPSEDNVKFDNNKSTIDYEDERAHTDDKLFDSNFDDFEDEEFDFDNSDTLANQKGETEQDNKQSAQNNEQMTIASTSKSNVLLIEDILSPPGRFTRPPQIVIILRGPPGSGKSFLAKLIKDKEIENGGSAPRILCLDDYFMVEQEKEVEEDGRRVKVKEMVYEYEEDMEGIYRQSLMKSFKKTITDGYFNFIIVDNVNDKVKYFGEMWSFAKQNGFQVYICQMELDVQICTKRNIHGRSESEIEKCVAGWEHTPSHHPVVDATSLIQSGSISEVEMEEINSPSSENLNEEERLIASKWDNFDYSNDNLAKLDGTNKPLRPNRTMEDYLQLDDDWVQPVSSKPGQKRVRWADLEERKQQEKMRAIGFVVGQTNWDRMMDPTMGSSALTQTKYIERYSKY</sequence>
<evidence type="ECO:0000313" key="18">
    <source>
        <dbReference type="Proteomes" id="UP001353858"/>
    </source>
</evidence>
<feature type="compositionally biased region" description="Polar residues" evidence="15">
    <location>
        <begin position="1"/>
        <end position="16"/>
    </location>
</feature>
<evidence type="ECO:0000256" key="4">
    <source>
        <dbReference type="ARBA" id="ARBA00022499"/>
    </source>
</evidence>
<comment type="caution">
    <text evidence="17">The sequence shown here is derived from an EMBL/GenBank/DDBJ whole genome shotgun (WGS) entry which is preliminary data.</text>
</comment>
<protein>
    <recommendedName>
        <fullName evidence="13">YLP motif-containing protein 1</fullName>
    </recommendedName>
    <alternativeName>
        <fullName evidence="14">Nuclear protein ZAP3</fullName>
    </alternativeName>
</protein>
<evidence type="ECO:0000256" key="14">
    <source>
        <dbReference type="ARBA" id="ARBA00083294"/>
    </source>
</evidence>
<evidence type="ECO:0000256" key="8">
    <source>
        <dbReference type="ARBA" id="ARBA00023015"/>
    </source>
</evidence>
<feature type="compositionally biased region" description="Basic and acidic residues" evidence="15">
    <location>
        <begin position="237"/>
        <end position="253"/>
    </location>
</feature>
<keyword evidence="9" id="KW-0804">Transcription</keyword>
<dbReference type="Gene3D" id="3.40.50.300">
    <property type="entry name" value="P-loop containing nucleotide triphosphate hydrolases"/>
    <property type="match status" value="1"/>
</dbReference>
<proteinExistence type="predicted"/>
<dbReference type="Pfam" id="PF26583">
    <property type="entry name" value="Spectrin_YLPM1"/>
    <property type="match status" value="1"/>
</dbReference>
<feature type="compositionally biased region" description="Basic and acidic residues" evidence="15">
    <location>
        <begin position="960"/>
        <end position="981"/>
    </location>
</feature>
<evidence type="ECO:0000256" key="12">
    <source>
        <dbReference type="ARBA" id="ARBA00065932"/>
    </source>
</evidence>
<keyword evidence="4" id="KW-1017">Isopeptide bond</keyword>
<dbReference type="InterPro" id="IPR027417">
    <property type="entry name" value="P-loop_NTPase"/>
</dbReference>
<keyword evidence="18" id="KW-1185">Reference proteome</keyword>
<evidence type="ECO:0000256" key="7">
    <source>
        <dbReference type="ARBA" id="ARBA00022843"/>
    </source>
</evidence>
<accession>A0AAN7SDV7</accession>
<organism evidence="17 18">
    <name type="scientific">Aquatica leii</name>
    <dbReference type="NCBI Taxonomy" id="1421715"/>
    <lineage>
        <taxon>Eukaryota</taxon>
        <taxon>Metazoa</taxon>
        <taxon>Ecdysozoa</taxon>
        <taxon>Arthropoda</taxon>
        <taxon>Hexapoda</taxon>
        <taxon>Insecta</taxon>
        <taxon>Pterygota</taxon>
        <taxon>Neoptera</taxon>
        <taxon>Endopterygota</taxon>
        <taxon>Coleoptera</taxon>
        <taxon>Polyphaga</taxon>
        <taxon>Elateriformia</taxon>
        <taxon>Elateroidea</taxon>
        <taxon>Lampyridae</taxon>
        <taxon>Luciolinae</taxon>
        <taxon>Aquatica</taxon>
    </lineage>
</organism>
<evidence type="ECO:0000256" key="10">
    <source>
        <dbReference type="ARBA" id="ARBA00023242"/>
    </source>
</evidence>
<keyword evidence="3" id="KW-0678">Repressor</keyword>
<evidence type="ECO:0000256" key="3">
    <source>
        <dbReference type="ARBA" id="ARBA00022491"/>
    </source>
</evidence>
<dbReference type="PANTHER" id="PTHR13413:SF0">
    <property type="entry name" value="YLP MOTIF-CONTAINING PROTEIN 1"/>
    <property type="match status" value="1"/>
</dbReference>
<evidence type="ECO:0000256" key="6">
    <source>
        <dbReference type="ARBA" id="ARBA00022840"/>
    </source>
</evidence>
<evidence type="ECO:0000313" key="17">
    <source>
        <dbReference type="EMBL" id="KAK4887026.1"/>
    </source>
</evidence>
<dbReference type="InterPro" id="IPR026314">
    <property type="entry name" value="YLP_motif_con_p1"/>
</dbReference>
<keyword evidence="2" id="KW-0488">Methylation</keyword>
<feature type="compositionally biased region" description="Polar residues" evidence="15">
    <location>
        <begin position="982"/>
        <end position="1002"/>
    </location>
</feature>
<feature type="compositionally biased region" description="Polar residues" evidence="15">
    <location>
        <begin position="168"/>
        <end position="189"/>
    </location>
</feature>
<feature type="compositionally biased region" description="Pro residues" evidence="15">
    <location>
        <begin position="85"/>
        <end position="117"/>
    </location>
</feature>
<evidence type="ECO:0000256" key="1">
    <source>
        <dbReference type="ARBA" id="ARBA00004324"/>
    </source>
</evidence>
<feature type="region of interest" description="Disordered" evidence="15">
    <location>
        <begin position="952"/>
        <end position="1008"/>
    </location>
</feature>
<dbReference type="PANTHER" id="PTHR13413">
    <property type="entry name" value="YLP MOTIF CONTAINING PROTEIN NUCLEAR PROTEIN ZAP"/>
    <property type="match status" value="1"/>
</dbReference>
<dbReference type="GO" id="GO:0005524">
    <property type="term" value="F:ATP binding"/>
    <property type="evidence" value="ECO:0007669"/>
    <property type="project" value="UniProtKB-KW"/>
</dbReference>
<evidence type="ECO:0000259" key="16">
    <source>
        <dbReference type="Pfam" id="PF26583"/>
    </source>
</evidence>
<dbReference type="EMBL" id="JARPUR010000001">
    <property type="protein sequence ID" value="KAK4887026.1"/>
    <property type="molecule type" value="Genomic_DNA"/>
</dbReference>
<dbReference type="Proteomes" id="UP001353858">
    <property type="component" value="Unassembled WGS sequence"/>
</dbReference>
<feature type="region of interest" description="Disordered" evidence="15">
    <location>
        <begin position="1127"/>
        <end position="1164"/>
    </location>
</feature>
<feature type="compositionally biased region" description="Low complexity" evidence="15">
    <location>
        <begin position="190"/>
        <end position="202"/>
    </location>
</feature>
<dbReference type="FunFam" id="3.40.50.300:FF:000399">
    <property type="entry name" value="YLP motif containing 1"/>
    <property type="match status" value="1"/>
</dbReference>
<evidence type="ECO:0000256" key="5">
    <source>
        <dbReference type="ARBA" id="ARBA00022741"/>
    </source>
</evidence>
<name>A0AAN7SDV7_9COLE</name>
<dbReference type="GO" id="GO:0016607">
    <property type="term" value="C:nuclear speck"/>
    <property type="evidence" value="ECO:0007669"/>
    <property type="project" value="UniProtKB-SubCell"/>
</dbReference>
<dbReference type="InterPro" id="IPR058903">
    <property type="entry name" value="Spectrin_YLPM1-like"/>
</dbReference>
<keyword evidence="10" id="KW-0539">Nucleus</keyword>
<feature type="domain" description="YLPM1-like spectrin repeat" evidence="16">
    <location>
        <begin position="251"/>
        <end position="345"/>
    </location>
</feature>
<comment type="subcellular location">
    <subcellularLocation>
        <location evidence="1">Nucleus speckle</location>
    </subcellularLocation>
</comment>
<feature type="region of interest" description="Disordered" evidence="15">
    <location>
        <begin position="1212"/>
        <end position="1238"/>
    </location>
</feature>
<evidence type="ECO:0000256" key="2">
    <source>
        <dbReference type="ARBA" id="ARBA00022481"/>
    </source>
</evidence>
<comment type="subunit">
    <text evidence="12">Interacts with PPP1CA and NCOA5. Forms a complex with ILF2, ILF3, KHDRBS1, RBMX, NCOA5 and PPP1CA.</text>
</comment>
<feature type="region of interest" description="Disordered" evidence="15">
    <location>
        <begin position="84"/>
        <end position="292"/>
    </location>
</feature>
<feature type="region of interest" description="Disordered" evidence="15">
    <location>
        <begin position="1"/>
        <end position="27"/>
    </location>
</feature>
<gene>
    <name evidence="17" type="ORF">RN001_003297</name>
</gene>
<dbReference type="SUPFAM" id="SSF52540">
    <property type="entry name" value="P-loop containing nucleoside triphosphate hydrolases"/>
    <property type="match status" value="1"/>
</dbReference>
<evidence type="ECO:0000256" key="15">
    <source>
        <dbReference type="SAM" id="MobiDB-lite"/>
    </source>
</evidence>
<feature type="compositionally biased region" description="Polar residues" evidence="15">
    <location>
        <begin position="1227"/>
        <end position="1238"/>
    </location>
</feature>
<dbReference type="InterPro" id="IPR013641">
    <property type="entry name" value="KTI12/PSTK"/>
</dbReference>
<keyword evidence="5" id="KW-0547">Nucleotide-binding</keyword>
<comment type="function">
    <text evidence="11">Plays a role in the reduction of telomerase activity during differentiation of embryonic stem cells by binding to the core promoter of TERT and controlling its down-regulation.</text>
</comment>
<evidence type="ECO:0000256" key="13">
    <source>
        <dbReference type="ARBA" id="ARBA00068971"/>
    </source>
</evidence>
<dbReference type="Pfam" id="PF08433">
    <property type="entry name" value="KTI12"/>
    <property type="match status" value="1"/>
</dbReference>
<evidence type="ECO:0000256" key="11">
    <source>
        <dbReference type="ARBA" id="ARBA00058677"/>
    </source>
</evidence>
<keyword evidence="6" id="KW-0067">ATP-binding</keyword>
<keyword evidence="8" id="KW-0805">Transcription regulation</keyword>
<reference evidence="18" key="1">
    <citation type="submission" date="2023-01" db="EMBL/GenBank/DDBJ databases">
        <title>Key to firefly adult light organ development and bioluminescence: homeobox transcription factors regulate luciferase expression and transportation to peroxisome.</title>
        <authorList>
            <person name="Fu X."/>
        </authorList>
    </citation>
    <scope>NUCLEOTIDE SEQUENCE [LARGE SCALE GENOMIC DNA]</scope>
</reference>
<dbReference type="GO" id="GO:0032204">
    <property type="term" value="P:regulation of telomere maintenance"/>
    <property type="evidence" value="ECO:0007669"/>
    <property type="project" value="TreeGrafter"/>
</dbReference>
<keyword evidence="7" id="KW-0832">Ubl conjugation</keyword>